<dbReference type="Proteomes" id="UP001056079">
    <property type="component" value="Chromosome"/>
</dbReference>
<keyword evidence="8 21" id="KW-0489">Methyltransferase</keyword>
<evidence type="ECO:0000259" key="24">
    <source>
        <dbReference type="PROSITE" id="PS50972"/>
    </source>
</evidence>
<dbReference type="Pfam" id="PF02574">
    <property type="entry name" value="S-methyl_trans"/>
    <property type="match status" value="1"/>
</dbReference>
<dbReference type="InterPro" id="IPR006158">
    <property type="entry name" value="Cobalamin-bd"/>
</dbReference>
<evidence type="ECO:0000256" key="19">
    <source>
        <dbReference type="ARBA" id="ARBA00031040"/>
    </source>
</evidence>
<dbReference type="GO" id="GO:0032259">
    <property type="term" value="P:methylation"/>
    <property type="evidence" value="ECO:0007669"/>
    <property type="project" value="UniProtKB-KW"/>
</dbReference>
<accession>A0ABY4V2N1</accession>
<keyword evidence="9 21" id="KW-0028">Amino-acid biosynthesis</keyword>
<dbReference type="CDD" id="cd00740">
    <property type="entry name" value="MeTr"/>
    <property type="match status" value="1"/>
</dbReference>
<evidence type="ECO:0000256" key="9">
    <source>
        <dbReference type="ARBA" id="ARBA00022605"/>
    </source>
</evidence>
<keyword evidence="29" id="KW-1185">Reference proteome</keyword>
<evidence type="ECO:0000259" key="25">
    <source>
        <dbReference type="PROSITE" id="PS50974"/>
    </source>
</evidence>
<keyword evidence="17 21" id="KW-0170">Cobalt</keyword>
<evidence type="ECO:0000256" key="12">
    <source>
        <dbReference type="ARBA" id="ARBA00022691"/>
    </source>
</evidence>
<dbReference type="Gene3D" id="3.20.20.20">
    <property type="entry name" value="Dihydropteroate synthase-like"/>
    <property type="match status" value="1"/>
</dbReference>
<keyword evidence="13 21" id="KW-0479">Metal-binding</keyword>
<evidence type="ECO:0000313" key="28">
    <source>
        <dbReference type="EMBL" id="USC50730.1"/>
    </source>
</evidence>
<name>A0ABY4V2N1_STRFL</name>
<dbReference type="InterPro" id="IPR011822">
    <property type="entry name" value="MetH"/>
</dbReference>
<dbReference type="InterPro" id="IPR033706">
    <property type="entry name" value="Met_synthase_B12-bd"/>
</dbReference>
<comment type="pathway">
    <text evidence="4 21">Amino-acid biosynthesis; L-methionine biosynthesis via de novo pathway; L-methionine from L-homocysteine (MetH route): step 1/1.</text>
</comment>
<dbReference type="CDD" id="cd02069">
    <property type="entry name" value="methionine_synthase_B12_BD"/>
    <property type="match status" value="1"/>
</dbReference>
<evidence type="ECO:0000259" key="27">
    <source>
        <dbReference type="PROSITE" id="PS51337"/>
    </source>
</evidence>
<keyword evidence="16 21" id="KW-0486">Methionine biosynthesis</keyword>
<dbReference type="Pfam" id="PF02965">
    <property type="entry name" value="Met_synt_B12"/>
    <property type="match status" value="1"/>
</dbReference>
<dbReference type="SUPFAM" id="SSF82282">
    <property type="entry name" value="Homocysteine S-methyltransferase"/>
    <property type="match status" value="1"/>
</dbReference>
<dbReference type="Pfam" id="PF00809">
    <property type="entry name" value="Pterin_bind"/>
    <property type="match status" value="1"/>
</dbReference>
<dbReference type="EMBL" id="CP098609">
    <property type="protein sequence ID" value="USC50730.1"/>
    <property type="molecule type" value="Genomic_DNA"/>
</dbReference>
<comment type="catalytic activity">
    <reaction evidence="1 21">
        <text>(6S)-5-methyl-5,6,7,8-tetrahydrofolate + L-homocysteine = (6S)-5,6,7,8-tetrahydrofolate + L-methionine</text>
        <dbReference type="Rhea" id="RHEA:11172"/>
        <dbReference type="ChEBI" id="CHEBI:18608"/>
        <dbReference type="ChEBI" id="CHEBI:57453"/>
        <dbReference type="ChEBI" id="CHEBI:57844"/>
        <dbReference type="ChEBI" id="CHEBI:58199"/>
        <dbReference type="EC" id="2.1.1.13"/>
    </reaction>
</comment>
<keyword evidence="10 21" id="KW-0846">Cobalamin</keyword>
<dbReference type="SMART" id="SM01018">
    <property type="entry name" value="B12-binding_2"/>
    <property type="match status" value="1"/>
</dbReference>
<evidence type="ECO:0000256" key="15">
    <source>
        <dbReference type="ARBA" id="ARBA00022833"/>
    </source>
</evidence>
<feature type="domain" description="Hcy-binding" evidence="23">
    <location>
        <begin position="15"/>
        <end position="318"/>
    </location>
</feature>
<dbReference type="InterPro" id="IPR036724">
    <property type="entry name" value="Cobalamin-bd_sf"/>
</dbReference>
<feature type="binding site" evidence="22">
    <location>
        <position position="303"/>
    </location>
    <ligand>
        <name>Zn(2+)</name>
        <dbReference type="ChEBI" id="CHEBI:29105"/>
    </ligand>
</feature>
<reference evidence="28" key="1">
    <citation type="submission" date="2021-08" db="EMBL/GenBank/DDBJ databases">
        <title>DNA methylation of m4C regulates biosynthesis of daptomycin in Streptomyces roseosporus L30.</title>
        <authorList>
            <person name="Fang J.-L."/>
        </authorList>
    </citation>
    <scope>NUCLEOTIDE SEQUENCE</scope>
    <source>
        <strain evidence="28">L30</strain>
    </source>
</reference>
<organism evidence="28 29">
    <name type="scientific">Streptomyces filamentosus</name>
    <name type="common">Streptomyces roseosporus</name>
    <dbReference type="NCBI Taxonomy" id="67294"/>
    <lineage>
        <taxon>Bacteria</taxon>
        <taxon>Bacillati</taxon>
        <taxon>Actinomycetota</taxon>
        <taxon>Actinomycetes</taxon>
        <taxon>Kitasatosporales</taxon>
        <taxon>Streptomycetaceae</taxon>
        <taxon>Streptomyces</taxon>
    </lineage>
</organism>
<dbReference type="InterPro" id="IPR003759">
    <property type="entry name" value="Cbl-bd_cap"/>
</dbReference>
<dbReference type="PROSITE" id="PS51332">
    <property type="entry name" value="B12_BINDING"/>
    <property type="match status" value="1"/>
</dbReference>
<comment type="similarity">
    <text evidence="5">Belongs to the vitamin-B12 dependent methionine synthase family.</text>
</comment>
<comment type="cofactor">
    <cofactor evidence="3 21">
        <name>methylcob(III)alamin</name>
        <dbReference type="ChEBI" id="CHEBI:28115"/>
    </cofactor>
</comment>
<evidence type="ECO:0000256" key="1">
    <source>
        <dbReference type="ARBA" id="ARBA00001700"/>
    </source>
</evidence>
<evidence type="ECO:0000256" key="3">
    <source>
        <dbReference type="ARBA" id="ARBA00001956"/>
    </source>
</evidence>
<dbReference type="InterPro" id="IPR036594">
    <property type="entry name" value="Meth_synthase_dom"/>
</dbReference>
<keyword evidence="15 21" id="KW-0862">Zinc</keyword>
<dbReference type="RefSeq" id="WP_006123392.1">
    <property type="nucleotide sequence ID" value="NZ_CP098609.1"/>
</dbReference>
<dbReference type="SUPFAM" id="SSF52242">
    <property type="entry name" value="Cobalamin (vitamin B12)-binding domain"/>
    <property type="match status" value="1"/>
</dbReference>
<feature type="binding site" evidence="22">
    <location>
        <position position="237"/>
    </location>
    <ligand>
        <name>Zn(2+)</name>
        <dbReference type="ChEBI" id="CHEBI:29105"/>
    </ligand>
</feature>
<evidence type="ECO:0000313" key="29">
    <source>
        <dbReference type="Proteomes" id="UP001056079"/>
    </source>
</evidence>
<dbReference type="PROSITE" id="PS51337">
    <property type="entry name" value="B12_BINDING_NTER"/>
    <property type="match status" value="1"/>
</dbReference>
<proteinExistence type="inferred from homology"/>
<feature type="domain" description="B12-binding" evidence="26">
    <location>
        <begin position="734"/>
        <end position="871"/>
    </location>
</feature>
<dbReference type="Gene3D" id="1.10.1240.10">
    <property type="entry name" value="Methionine synthase domain"/>
    <property type="match status" value="1"/>
</dbReference>
<evidence type="ECO:0000259" key="26">
    <source>
        <dbReference type="PROSITE" id="PS51332"/>
    </source>
</evidence>
<comment type="function">
    <text evidence="18 21">Catalyzes the transfer of a methyl group from methyl-cobalamin to homocysteine, yielding enzyme-bound cob(I)alamin and methionine. Subsequently, remethylates the cofactor using methyltetrahydrofolate.</text>
</comment>
<dbReference type="SUPFAM" id="SSF51717">
    <property type="entry name" value="Dihydropteroate synthetase-like"/>
    <property type="match status" value="1"/>
</dbReference>
<evidence type="ECO:0000256" key="17">
    <source>
        <dbReference type="ARBA" id="ARBA00023285"/>
    </source>
</evidence>
<evidence type="ECO:0000256" key="8">
    <source>
        <dbReference type="ARBA" id="ARBA00022603"/>
    </source>
</evidence>
<dbReference type="PIRSF" id="PIRSF000381">
    <property type="entry name" value="MetH"/>
    <property type="match status" value="1"/>
</dbReference>
<feature type="domain" description="Pterin-binding" evidence="24">
    <location>
        <begin position="349"/>
        <end position="612"/>
    </location>
</feature>
<feature type="domain" description="B12-binding N-terminal" evidence="27">
    <location>
        <begin position="641"/>
        <end position="734"/>
    </location>
</feature>
<dbReference type="PANTHER" id="PTHR45833:SF1">
    <property type="entry name" value="METHIONINE SYNTHASE"/>
    <property type="match status" value="1"/>
</dbReference>
<dbReference type="InterPro" id="IPR000489">
    <property type="entry name" value="Pterin-binding_dom"/>
</dbReference>
<evidence type="ECO:0000256" key="2">
    <source>
        <dbReference type="ARBA" id="ARBA00001947"/>
    </source>
</evidence>
<evidence type="ECO:0000256" key="11">
    <source>
        <dbReference type="ARBA" id="ARBA00022679"/>
    </source>
</evidence>
<protein>
    <recommendedName>
        <fullName evidence="7 20">Methionine synthase</fullName>
        <ecNumber evidence="6 20">2.1.1.13</ecNumber>
    </recommendedName>
    <alternativeName>
        <fullName evidence="19 21">5-methyltetrahydrofolate--homocysteine methyltransferase</fullName>
    </alternativeName>
</protein>
<dbReference type="Gene3D" id="3.40.50.280">
    <property type="entry name" value="Cobalamin-binding domain"/>
    <property type="match status" value="1"/>
</dbReference>
<dbReference type="Pfam" id="PF02310">
    <property type="entry name" value="B12-binding"/>
    <property type="match status" value="1"/>
</dbReference>
<evidence type="ECO:0000256" key="5">
    <source>
        <dbReference type="ARBA" id="ARBA00010398"/>
    </source>
</evidence>
<evidence type="ECO:0000256" key="18">
    <source>
        <dbReference type="ARBA" id="ARBA00025552"/>
    </source>
</evidence>
<evidence type="ECO:0000256" key="21">
    <source>
        <dbReference type="PIRNR" id="PIRNR000381"/>
    </source>
</evidence>
<keyword evidence="14" id="KW-0677">Repeat</keyword>
<dbReference type="SUPFAM" id="SSF56507">
    <property type="entry name" value="Methionine synthase activation domain-like"/>
    <property type="match status" value="1"/>
</dbReference>
<dbReference type="InterPro" id="IPR037010">
    <property type="entry name" value="VitB12-dep_Met_synth_activ_sf"/>
</dbReference>
<dbReference type="InterPro" id="IPR011005">
    <property type="entry name" value="Dihydropteroate_synth-like_sf"/>
</dbReference>
<dbReference type="GO" id="GO:0008705">
    <property type="term" value="F:methionine synthase activity"/>
    <property type="evidence" value="ECO:0007669"/>
    <property type="project" value="UniProtKB-EC"/>
</dbReference>
<dbReference type="InterPro" id="IPR004223">
    <property type="entry name" value="VitB12-dep_Met_synth_activ_dom"/>
</dbReference>
<dbReference type="Gene3D" id="3.20.20.330">
    <property type="entry name" value="Homocysteine-binding-like domain"/>
    <property type="match status" value="1"/>
</dbReference>
<evidence type="ECO:0000256" key="6">
    <source>
        <dbReference type="ARBA" id="ARBA00012032"/>
    </source>
</evidence>
<evidence type="ECO:0000256" key="13">
    <source>
        <dbReference type="ARBA" id="ARBA00022723"/>
    </source>
</evidence>
<feature type="domain" description="AdoMet activation" evidence="25">
    <location>
        <begin position="881"/>
        <end position="1170"/>
    </location>
</feature>
<evidence type="ECO:0000256" key="22">
    <source>
        <dbReference type="PROSITE-ProRule" id="PRU00333"/>
    </source>
</evidence>
<keyword evidence="12 21" id="KW-0949">S-adenosyl-L-methionine</keyword>
<evidence type="ECO:0000256" key="7">
    <source>
        <dbReference type="ARBA" id="ARBA00013998"/>
    </source>
</evidence>
<dbReference type="PROSITE" id="PS50974">
    <property type="entry name" value="ADOMET_ACTIVATION"/>
    <property type="match status" value="1"/>
</dbReference>
<dbReference type="EC" id="2.1.1.13" evidence="6 20"/>
<sequence>MASLPTSAADSRNRAEALREALATRVVVADGAMGTMLQAQDPTLEDFENLEGCNEILNITRPDIVRSVHEEYFAVGVDCVETNTFGANHSAANEYEIADRIFELSESGARIAREVADEFGAKDGRQRWVLGSIGPGTKLPSLGHTTYDILRDGYQQNAEGLLAGGSDALIVETTQDLLQTKASIIGARRAMDALGLQVPLICSLAFETTGVMLLGSEIGAALTALEPLGIDLIGLNCSTGPDEMSEHLRYLARHSRTPLMCMPNAGLPVLTKDGAHFPLGPDGLADSQEHFVRDYGLSLIGGCCGTTPAHMKAVVERSQGLTPPERDPRPEPGAASLYQHIPFRQDTAYLAIGERTNANGSKKFREAMLEARWDDCVEMARDQIREGAHMLDLCVDYVGRDGVADMTELAGRFATASTLPIVLDSTELDVLRAGLEKLGGRAVLNSVNYEDGDGPESRFAQVSALAAEHGAALIALTIDEEGQARTVEHKVAIAERLIEDLTTNWGIRESDILIDTLTFTICTGQEESRGDGIATIGAIRELKQRHPDVQTTLGLSNISFGLNPAARVVLNSVFLDECVKAGLDSAIVHASKILPIARLEEEQVKVALDLIYDRRAEGYDPLQKLMELFEGVNMKSMKAGKAEELMALPLDERLQRRIIDGEKNGLEADLDEALQDTPALDIVNNTLLEGMKVVGELFGSGQMQLPFVLQSAEVMKSAVAHLEPHMEKSDDEGKGTIVLATVRGDVHDIGKNLVDIILSNNGYNVVNLGIKQPVSAILEAAEEHRADVIGMSGLLVKSTVIMKENLQELNQRKMAADFPVILGGAALTRAYVEQDLHEIYEGEVRYARDAFEGLRLMDALIGVKRGVPGAALPELKQRRVPKKDVAVLEVEEPEGSVRSDVSITNPIPEPPFRGTRVIKGIPLKEYASWLDEGALFKGQWGLKQNRTGDGPTYEELVETEGRPHLRGWLDHLQSNNLLEAAVVYGYFPCVSKGEDLILLHEDGSERTRFTFPRQRRGRRLCLADFFRPEESGETDVIGLQIVTVGSRIGEATAELFAANSYRDYLELHGLSVQLAEALAEYWHARVRSELGFGGEDPDDVEDMFALKYRGARFSLGYGACPELEDRAKIADLLQPERIGVHLSEEFQLHPEQSTDAIVIHHPEAKYFNAR</sequence>
<dbReference type="SUPFAM" id="SSF47644">
    <property type="entry name" value="Methionine synthase domain"/>
    <property type="match status" value="1"/>
</dbReference>
<evidence type="ECO:0000256" key="14">
    <source>
        <dbReference type="ARBA" id="ARBA00022737"/>
    </source>
</evidence>
<dbReference type="NCBIfam" id="TIGR02082">
    <property type="entry name" value="metH"/>
    <property type="match status" value="1"/>
</dbReference>
<keyword evidence="11 21" id="KW-0808">Transferase</keyword>
<dbReference type="PANTHER" id="PTHR45833">
    <property type="entry name" value="METHIONINE SYNTHASE"/>
    <property type="match status" value="1"/>
</dbReference>
<dbReference type="PROSITE" id="PS50972">
    <property type="entry name" value="PTERIN_BINDING"/>
    <property type="match status" value="1"/>
</dbReference>
<evidence type="ECO:0000256" key="10">
    <source>
        <dbReference type="ARBA" id="ARBA00022628"/>
    </source>
</evidence>
<evidence type="ECO:0000259" key="23">
    <source>
        <dbReference type="PROSITE" id="PS50970"/>
    </source>
</evidence>
<dbReference type="InterPro" id="IPR050554">
    <property type="entry name" value="Met_Synthase/Corrinoid"/>
</dbReference>
<feature type="binding site" evidence="22">
    <location>
        <position position="304"/>
    </location>
    <ligand>
        <name>Zn(2+)</name>
        <dbReference type="ChEBI" id="CHEBI:29105"/>
    </ligand>
</feature>
<dbReference type="Gene3D" id="3.10.196.10">
    <property type="entry name" value="Vitamin B12-dependent methionine synthase, activation domain"/>
    <property type="match status" value="2"/>
</dbReference>
<dbReference type="InterPro" id="IPR003726">
    <property type="entry name" value="HCY_dom"/>
</dbReference>
<evidence type="ECO:0000256" key="4">
    <source>
        <dbReference type="ARBA" id="ARBA00005178"/>
    </source>
</evidence>
<gene>
    <name evidence="28" type="primary">metH</name>
    <name evidence="28" type="ORF">K7395_30350</name>
</gene>
<dbReference type="Pfam" id="PF02607">
    <property type="entry name" value="B12-binding_2"/>
    <property type="match status" value="1"/>
</dbReference>
<dbReference type="InterPro" id="IPR036589">
    <property type="entry name" value="HCY_dom_sf"/>
</dbReference>
<evidence type="ECO:0000256" key="16">
    <source>
        <dbReference type="ARBA" id="ARBA00023167"/>
    </source>
</evidence>
<comment type="cofactor">
    <cofactor evidence="2 21 22">
        <name>Zn(2+)</name>
        <dbReference type="ChEBI" id="CHEBI:29105"/>
    </cofactor>
</comment>
<dbReference type="PROSITE" id="PS50970">
    <property type="entry name" value="HCY"/>
    <property type="match status" value="1"/>
</dbReference>
<evidence type="ECO:0000256" key="20">
    <source>
        <dbReference type="NCBIfam" id="TIGR02082"/>
    </source>
</evidence>
<comment type="domain">
    <text evidence="21">Modular enzyme with four functionally distinct domains. The isolated Hcy-binding domain catalyzes methyl transfer from free methylcobalamin to homocysteine. The Hcy-binding domain in association with the pterin-binding domain catalyzes the methylation of cob(I)alamin by methyltetrahydrofolate and the methylation of homocysteine. The B12-binding domain binds the cofactor. The AdoMet activation domain binds S-adenosyl-L-methionine. Under aerobic conditions cob(I)alamin can be converted to inactive cob(II)alamin. Reductive methylation by S-adenosyl-L-methionine and flavodoxin regenerates methylcobalamin.</text>
</comment>